<evidence type="ECO:0000256" key="11">
    <source>
        <dbReference type="HAMAP-Rule" id="MF_00664"/>
    </source>
</evidence>
<comment type="similarity">
    <text evidence="11">Belongs to the phosphatidylserine decarboxylase family. PSD-A subfamily.</text>
</comment>
<evidence type="ECO:0000256" key="5">
    <source>
        <dbReference type="ARBA" id="ARBA00023136"/>
    </source>
</evidence>
<keyword evidence="12" id="KW-1133">Transmembrane helix</keyword>
<comment type="subcellular location">
    <subcellularLocation>
        <location evidence="11">Cell membrane</location>
        <topology evidence="11">Peripheral membrane protein</topology>
    </subcellularLocation>
</comment>
<evidence type="ECO:0000256" key="12">
    <source>
        <dbReference type="SAM" id="Phobius"/>
    </source>
</evidence>
<dbReference type="EC" id="4.1.1.65" evidence="11"/>
<evidence type="ECO:0000256" key="9">
    <source>
        <dbReference type="ARBA" id="ARBA00023264"/>
    </source>
</evidence>
<evidence type="ECO:0000256" key="7">
    <source>
        <dbReference type="ARBA" id="ARBA00023209"/>
    </source>
</evidence>
<dbReference type="NCBIfam" id="NF003685">
    <property type="entry name" value="PRK05305.2-5"/>
    <property type="match status" value="1"/>
</dbReference>
<evidence type="ECO:0000313" key="14">
    <source>
        <dbReference type="Proteomes" id="UP000178082"/>
    </source>
</evidence>
<name>A0A1F7SLG5_9BACT</name>
<dbReference type="EMBL" id="MGDI01000017">
    <property type="protein sequence ID" value="OGL54054.1"/>
    <property type="molecule type" value="Genomic_DNA"/>
</dbReference>
<dbReference type="GO" id="GO:0004609">
    <property type="term" value="F:phosphatidylserine decarboxylase activity"/>
    <property type="evidence" value="ECO:0007669"/>
    <property type="project" value="UniProtKB-UniRule"/>
</dbReference>
<comment type="caution">
    <text evidence="13">The sequence shown here is derived from an EMBL/GenBank/DDBJ whole genome shotgun (WGS) entry which is preliminary data.</text>
</comment>
<dbReference type="InterPro" id="IPR003817">
    <property type="entry name" value="PS_Dcarbxylase"/>
</dbReference>
<feature type="transmembrane region" description="Helical" evidence="12">
    <location>
        <begin position="9"/>
        <end position="25"/>
    </location>
</feature>
<gene>
    <name evidence="11" type="primary">psd</name>
    <name evidence="13" type="ORF">A3G31_04315</name>
</gene>
<keyword evidence="5 11" id="KW-0472">Membrane</keyword>
<keyword evidence="9 11" id="KW-1208">Phospholipid metabolism</keyword>
<organism evidence="13 14">
    <name type="scientific">Candidatus Schekmanbacteria bacterium RIFCSPLOWO2_12_FULL_38_15</name>
    <dbReference type="NCBI Taxonomy" id="1817883"/>
    <lineage>
        <taxon>Bacteria</taxon>
        <taxon>Candidatus Schekmaniibacteriota</taxon>
    </lineage>
</organism>
<evidence type="ECO:0000313" key="13">
    <source>
        <dbReference type="EMBL" id="OGL54054.1"/>
    </source>
</evidence>
<accession>A0A1F7SLG5</accession>
<dbReference type="Pfam" id="PF02666">
    <property type="entry name" value="PS_Dcarbxylase"/>
    <property type="match status" value="1"/>
</dbReference>
<feature type="chain" id="PRO_5023343414" description="Phosphatidylserine decarboxylase alpha chain" evidence="11">
    <location>
        <begin position="180"/>
        <end position="211"/>
    </location>
</feature>
<comment type="PTM">
    <text evidence="11">Is synthesized initially as an inactive proenzyme. Formation of the active enzyme involves a self-maturation process in which the active site pyruvoyl group is generated from an internal serine residue via an autocatalytic post-translational modification. Two non-identical subunits are generated from the proenzyme in this reaction, and the pyruvate is formed at the N-terminus of the alpha chain, which is derived from the carboxyl end of the proenzyme. The post-translation cleavage follows an unusual pathway, termed non-hydrolytic serinolysis, in which the side chain hydroxyl group of the serine supplies its oxygen atom to form the C-terminus of the beta chain, while the remainder of the serine residue undergoes an oxidative deamination to produce ammonia and the pyruvoyl prosthetic group on the alpha chain.</text>
</comment>
<dbReference type="HAMAP" id="MF_00664">
    <property type="entry name" value="PS_decarb_PSD_A"/>
    <property type="match status" value="1"/>
</dbReference>
<dbReference type="GO" id="GO:0006646">
    <property type="term" value="P:phosphatidylethanolamine biosynthetic process"/>
    <property type="evidence" value="ECO:0007669"/>
    <property type="project" value="UniProtKB-UniRule"/>
</dbReference>
<comment type="pathway">
    <text evidence="11">Phospholipid metabolism; phosphatidylethanolamine biosynthesis; phosphatidylethanolamine from CDP-diacylglycerol: step 2/2.</text>
</comment>
<dbReference type="PANTHER" id="PTHR35809:SF1">
    <property type="entry name" value="ARCHAETIDYLSERINE DECARBOXYLASE PROENZYME-RELATED"/>
    <property type="match status" value="1"/>
</dbReference>
<sequence length="211" mass="23866">MHSPIAKEGFFFIIPFVAAFVLLLIFSRNYVALVIIFLITFFLVFFFRDPVRIAPEGENLIIAPADGKIIKLEKIYENRYLKENVTKISIFMSLFNVHVNRVPVTGTVEKINYNKGKFISAFKDKASLDNEQNSIIIDTGRRKIVVKQIAGIIARRIICRISEKQKVRAGEKLGLICFGSRADMFIPGEIETKIRLGETVKAGKTIIGVLK</sequence>
<evidence type="ECO:0000256" key="6">
    <source>
        <dbReference type="ARBA" id="ARBA00023145"/>
    </source>
</evidence>
<comment type="subunit">
    <text evidence="11">Heterodimer of a large membrane-associated beta subunit and a small pyruvoyl-containing alpha subunit.</text>
</comment>
<dbReference type="Proteomes" id="UP000178082">
    <property type="component" value="Unassembled WGS sequence"/>
</dbReference>
<keyword evidence="3 11" id="KW-0210">Decarboxylase</keyword>
<keyword evidence="12" id="KW-0812">Transmembrane</keyword>
<evidence type="ECO:0000256" key="8">
    <source>
        <dbReference type="ARBA" id="ARBA00023239"/>
    </source>
</evidence>
<keyword evidence="7 11" id="KW-0594">Phospholipid biosynthesis</keyword>
<keyword evidence="8 11" id="KW-0456">Lyase</keyword>
<evidence type="ECO:0000256" key="10">
    <source>
        <dbReference type="ARBA" id="ARBA00023317"/>
    </source>
</evidence>
<keyword evidence="2 11" id="KW-0444">Lipid biosynthesis</keyword>
<protein>
    <recommendedName>
        <fullName evidence="11">Phosphatidylserine decarboxylase proenzyme</fullName>
        <ecNumber evidence="11">4.1.1.65</ecNumber>
    </recommendedName>
    <component>
        <recommendedName>
            <fullName evidence="11">Phosphatidylserine decarboxylase alpha chain</fullName>
        </recommendedName>
    </component>
    <component>
        <recommendedName>
            <fullName evidence="11">Phosphatidylserine decarboxylase beta chain</fullName>
        </recommendedName>
    </component>
</protein>
<dbReference type="PANTHER" id="PTHR35809">
    <property type="entry name" value="ARCHAETIDYLSERINE DECARBOXYLASE PROENZYME-RELATED"/>
    <property type="match status" value="1"/>
</dbReference>
<comment type="cofactor">
    <cofactor evidence="11">
        <name>pyruvate</name>
        <dbReference type="ChEBI" id="CHEBI:15361"/>
    </cofactor>
    <text evidence="11">Binds 1 pyruvoyl group covalently per subunit.</text>
</comment>
<dbReference type="AlphaFoldDB" id="A0A1F7SLG5"/>
<feature type="active site" description="Schiff-base intermediate with substrate; via pyruvic acid" evidence="11">
    <location>
        <position position="180"/>
    </location>
</feature>
<comment type="function">
    <text evidence="11">Catalyzes the formation of phosphatidylethanolamine (PtdEtn) from phosphatidylserine (PtdSer).</text>
</comment>
<evidence type="ECO:0000256" key="3">
    <source>
        <dbReference type="ARBA" id="ARBA00022793"/>
    </source>
</evidence>
<feature type="modified residue" description="Pyruvic acid (Ser); by autocatalysis" evidence="11">
    <location>
        <position position="180"/>
    </location>
</feature>
<dbReference type="GO" id="GO:0005886">
    <property type="term" value="C:plasma membrane"/>
    <property type="evidence" value="ECO:0007669"/>
    <property type="project" value="UniProtKB-SubCell"/>
</dbReference>
<evidence type="ECO:0000256" key="4">
    <source>
        <dbReference type="ARBA" id="ARBA00023098"/>
    </source>
</evidence>
<keyword evidence="10 11" id="KW-0670">Pyruvate</keyword>
<keyword evidence="4 11" id="KW-0443">Lipid metabolism</keyword>
<dbReference type="InterPro" id="IPR033175">
    <property type="entry name" value="PSD-A"/>
</dbReference>
<reference evidence="13 14" key="1">
    <citation type="journal article" date="2016" name="Nat. Commun.">
        <title>Thousands of microbial genomes shed light on interconnected biogeochemical processes in an aquifer system.</title>
        <authorList>
            <person name="Anantharaman K."/>
            <person name="Brown C.T."/>
            <person name="Hug L.A."/>
            <person name="Sharon I."/>
            <person name="Castelle C.J."/>
            <person name="Probst A.J."/>
            <person name="Thomas B.C."/>
            <person name="Singh A."/>
            <person name="Wilkins M.J."/>
            <person name="Karaoz U."/>
            <person name="Brodie E.L."/>
            <person name="Williams K.H."/>
            <person name="Hubbard S.S."/>
            <person name="Banfield J.F."/>
        </authorList>
    </citation>
    <scope>NUCLEOTIDE SEQUENCE [LARGE SCALE GENOMIC DNA]</scope>
</reference>
<evidence type="ECO:0000256" key="1">
    <source>
        <dbReference type="ARBA" id="ARBA00022475"/>
    </source>
</evidence>
<dbReference type="UniPathway" id="UPA00558">
    <property type="reaction ID" value="UER00616"/>
</dbReference>
<keyword evidence="6 11" id="KW-0865">Zymogen</keyword>
<evidence type="ECO:0000256" key="2">
    <source>
        <dbReference type="ARBA" id="ARBA00022516"/>
    </source>
</evidence>
<comment type="catalytic activity">
    <reaction evidence="11">
        <text>a 1,2-diacyl-sn-glycero-3-phospho-L-serine + H(+) = a 1,2-diacyl-sn-glycero-3-phosphoethanolamine + CO2</text>
        <dbReference type="Rhea" id="RHEA:20828"/>
        <dbReference type="ChEBI" id="CHEBI:15378"/>
        <dbReference type="ChEBI" id="CHEBI:16526"/>
        <dbReference type="ChEBI" id="CHEBI:57262"/>
        <dbReference type="ChEBI" id="CHEBI:64612"/>
        <dbReference type="EC" id="4.1.1.65"/>
    </reaction>
</comment>
<dbReference type="NCBIfam" id="NF003678">
    <property type="entry name" value="PRK05305.1-2"/>
    <property type="match status" value="1"/>
</dbReference>
<proteinExistence type="inferred from homology"/>
<feature type="transmembrane region" description="Helical" evidence="12">
    <location>
        <begin position="31"/>
        <end position="47"/>
    </location>
</feature>
<feature type="chain" id="PRO_5023343413" description="Phosphatidylserine decarboxylase beta chain" evidence="11">
    <location>
        <begin position="1"/>
        <end position="179"/>
    </location>
</feature>
<dbReference type="STRING" id="1817883.A3G31_04315"/>
<feature type="site" description="Cleavage (non-hydrolytic); by autocatalysis" evidence="11">
    <location>
        <begin position="179"/>
        <end position="180"/>
    </location>
</feature>
<keyword evidence="1 11" id="KW-1003">Cell membrane</keyword>